<dbReference type="GO" id="GO:0016787">
    <property type="term" value="F:hydrolase activity"/>
    <property type="evidence" value="ECO:0007669"/>
    <property type="project" value="UniProtKB-KW"/>
</dbReference>
<organism evidence="4 5">
    <name type="scientific">Exidia glandulosa HHB12029</name>
    <dbReference type="NCBI Taxonomy" id="1314781"/>
    <lineage>
        <taxon>Eukaryota</taxon>
        <taxon>Fungi</taxon>
        <taxon>Dikarya</taxon>
        <taxon>Basidiomycota</taxon>
        <taxon>Agaricomycotina</taxon>
        <taxon>Agaricomycetes</taxon>
        <taxon>Auriculariales</taxon>
        <taxon>Exidiaceae</taxon>
        <taxon>Exidia</taxon>
    </lineage>
</organism>
<feature type="signal peptide" evidence="2">
    <location>
        <begin position="1"/>
        <end position="16"/>
    </location>
</feature>
<keyword evidence="4" id="KW-0378">Hydrolase</keyword>
<evidence type="ECO:0000256" key="1">
    <source>
        <dbReference type="SAM" id="MobiDB-lite"/>
    </source>
</evidence>
<evidence type="ECO:0000313" key="5">
    <source>
        <dbReference type="Proteomes" id="UP000077266"/>
    </source>
</evidence>
<dbReference type="Gene3D" id="3.40.50.1820">
    <property type="entry name" value="alpha/beta hydrolase"/>
    <property type="match status" value="1"/>
</dbReference>
<feature type="chain" id="PRO_5007856979" evidence="2">
    <location>
        <begin position="17"/>
        <end position="371"/>
    </location>
</feature>
<accession>A0A165E2J3</accession>
<dbReference type="EMBL" id="KV426172">
    <property type="protein sequence ID" value="KZV85927.1"/>
    <property type="molecule type" value="Genomic_DNA"/>
</dbReference>
<evidence type="ECO:0000313" key="4">
    <source>
        <dbReference type="EMBL" id="KZV85927.1"/>
    </source>
</evidence>
<reference evidence="4 5" key="1">
    <citation type="journal article" date="2016" name="Mol. Biol. Evol.">
        <title>Comparative Genomics of Early-Diverging Mushroom-Forming Fungi Provides Insights into the Origins of Lignocellulose Decay Capabilities.</title>
        <authorList>
            <person name="Nagy L.G."/>
            <person name="Riley R."/>
            <person name="Tritt A."/>
            <person name="Adam C."/>
            <person name="Daum C."/>
            <person name="Floudas D."/>
            <person name="Sun H."/>
            <person name="Yadav J.S."/>
            <person name="Pangilinan J."/>
            <person name="Larsson K.H."/>
            <person name="Matsuura K."/>
            <person name="Barry K."/>
            <person name="Labutti K."/>
            <person name="Kuo R."/>
            <person name="Ohm R.A."/>
            <person name="Bhattacharya S.S."/>
            <person name="Shirouzu T."/>
            <person name="Yoshinaga Y."/>
            <person name="Martin F.M."/>
            <person name="Grigoriev I.V."/>
            <person name="Hibbett D.S."/>
        </authorList>
    </citation>
    <scope>NUCLEOTIDE SEQUENCE [LARGE SCALE GENOMIC DNA]</scope>
    <source>
        <strain evidence="4 5">HHB12029</strain>
    </source>
</reference>
<gene>
    <name evidence="4" type="ORF">EXIGLDRAFT_653650</name>
</gene>
<feature type="domain" description="AB hydrolase-1" evidence="3">
    <location>
        <begin position="101"/>
        <end position="357"/>
    </location>
</feature>
<sequence>MFAVFSILALAFSTFAGTPVPRCVESIAQISASAKNFNLSFPAEGTSWGSGSEGVQESFNSASGLLALGEPTVPVSGTYGIHMRFCEPSSAVERRKDTPQILVHGVSYDDEYWDIGFKPDTYSYVRFAAAQGYATLNIARLGNGKSDRPDPLKIVQSPFEVAVLRSIIATARTGRIPGADQEFGTIVYVGHSFGSMILNGIVASEPTLVDAAIFTGYAHNSIDTSPVSVQPASENDPARFGDLPPEYLTTTNTSTRATDLYGSPGTFDPAALAWDEAHKDTATLGELLTVGFTITAAPKFEGDVLTIIGDQDFPFCPEAGCANVHKEGKFYPKARSVEAAVIPSTGHSLNYHLSAPQFYRTIQAWLTRHDF</sequence>
<dbReference type="InParanoid" id="A0A165E2J3"/>
<dbReference type="Proteomes" id="UP000077266">
    <property type="component" value="Unassembled WGS sequence"/>
</dbReference>
<dbReference type="InterPro" id="IPR029058">
    <property type="entry name" value="AB_hydrolase_fold"/>
</dbReference>
<keyword evidence="2" id="KW-0732">Signal</keyword>
<name>A0A165E2J3_EXIGL</name>
<proteinExistence type="predicted"/>
<evidence type="ECO:0000256" key="2">
    <source>
        <dbReference type="SAM" id="SignalP"/>
    </source>
</evidence>
<feature type="region of interest" description="Disordered" evidence="1">
    <location>
        <begin position="225"/>
        <end position="244"/>
    </location>
</feature>
<dbReference type="AlphaFoldDB" id="A0A165E2J3"/>
<dbReference type="Pfam" id="PF12697">
    <property type="entry name" value="Abhydrolase_6"/>
    <property type="match status" value="1"/>
</dbReference>
<evidence type="ECO:0000259" key="3">
    <source>
        <dbReference type="Pfam" id="PF12697"/>
    </source>
</evidence>
<protein>
    <submittedName>
        <fullName evidence="4">Alpha/beta-hydrolase</fullName>
    </submittedName>
</protein>
<dbReference type="OrthoDB" id="1743579at2759"/>
<dbReference type="SUPFAM" id="SSF53474">
    <property type="entry name" value="alpha/beta-Hydrolases"/>
    <property type="match status" value="1"/>
</dbReference>
<keyword evidence="5" id="KW-1185">Reference proteome</keyword>
<dbReference type="InterPro" id="IPR000073">
    <property type="entry name" value="AB_hydrolase_1"/>
</dbReference>